<dbReference type="EMBL" id="JACGWN010000016">
    <property type="protein sequence ID" value="KAL0394274.1"/>
    <property type="molecule type" value="Genomic_DNA"/>
</dbReference>
<accession>A0AAW2SPA9</accession>
<dbReference type="AlphaFoldDB" id="A0AAW2SPA9"/>
<evidence type="ECO:0000313" key="1">
    <source>
        <dbReference type="EMBL" id="KAL0394274.1"/>
    </source>
</evidence>
<organism evidence="1">
    <name type="scientific">Sesamum latifolium</name>
    <dbReference type="NCBI Taxonomy" id="2727402"/>
    <lineage>
        <taxon>Eukaryota</taxon>
        <taxon>Viridiplantae</taxon>
        <taxon>Streptophyta</taxon>
        <taxon>Embryophyta</taxon>
        <taxon>Tracheophyta</taxon>
        <taxon>Spermatophyta</taxon>
        <taxon>Magnoliopsida</taxon>
        <taxon>eudicotyledons</taxon>
        <taxon>Gunneridae</taxon>
        <taxon>Pentapetalae</taxon>
        <taxon>asterids</taxon>
        <taxon>lamiids</taxon>
        <taxon>Lamiales</taxon>
        <taxon>Pedaliaceae</taxon>
        <taxon>Sesamum</taxon>
    </lineage>
</organism>
<proteinExistence type="predicted"/>
<reference evidence="1" key="2">
    <citation type="journal article" date="2024" name="Plant">
        <title>Genomic evolution and insights into agronomic trait innovations of Sesamum species.</title>
        <authorList>
            <person name="Miao H."/>
            <person name="Wang L."/>
            <person name="Qu L."/>
            <person name="Liu H."/>
            <person name="Sun Y."/>
            <person name="Le M."/>
            <person name="Wang Q."/>
            <person name="Wei S."/>
            <person name="Zheng Y."/>
            <person name="Lin W."/>
            <person name="Duan Y."/>
            <person name="Cao H."/>
            <person name="Xiong S."/>
            <person name="Wang X."/>
            <person name="Wei L."/>
            <person name="Li C."/>
            <person name="Ma Q."/>
            <person name="Ju M."/>
            <person name="Zhao R."/>
            <person name="Li G."/>
            <person name="Mu C."/>
            <person name="Tian Q."/>
            <person name="Mei H."/>
            <person name="Zhang T."/>
            <person name="Gao T."/>
            <person name="Zhang H."/>
        </authorList>
    </citation>
    <scope>NUCLEOTIDE SEQUENCE</scope>
    <source>
        <strain evidence="1">KEN1</strain>
    </source>
</reference>
<reference evidence="1" key="1">
    <citation type="submission" date="2020-06" db="EMBL/GenBank/DDBJ databases">
        <authorList>
            <person name="Li T."/>
            <person name="Hu X."/>
            <person name="Zhang T."/>
            <person name="Song X."/>
            <person name="Zhang H."/>
            <person name="Dai N."/>
            <person name="Sheng W."/>
            <person name="Hou X."/>
            <person name="Wei L."/>
        </authorList>
    </citation>
    <scope>NUCLEOTIDE SEQUENCE</scope>
    <source>
        <strain evidence="1">KEN1</strain>
        <tissue evidence="1">Leaf</tissue>
    </source>
</reference>
<gene>
    <name evidence="1" type="ORF">Slati_4393600</name>
</gene>
<sequence>MADMEKKQQLLVQEQIVWQHYARDGMQGQASLAKISTGGYYAPGVQPVMPYGMPPVNGVGIPPAGYYHAPY</sequence>
<name>A0AAW2SPA9_9LAMI</name>
<protein>
    <submittedName>
        <fullName evidence="1">Clathrin assembly protein</fullName>
    </submittedName>
</protein>
<comment type="caution">
    <text evidence="1">The sequence shown here is derived from an EMBL/GenBank/DDBJ whole genome shotgun (WGS) entry which is preliminary data.</text>
</comment>